<organism evidence="1 2">
    <name type="scientific">Candidatus Yanofskybacteria bacterium GW2011_GWC2_41_9</name>
    <dbReference type="NCBI Taxonomy" id="1619029"/>
    <lineage>
        <taxon>Bacteria</taxon>
        <taxon>Candidatus Yanofskyibacteriota</taxon>
    </lineage>
</organism>
<dbReference type="AlphaFoldDB" id="A0A0G0XP65"/>
<evidence type="ECO:0000313" key="2">
    <source>
        <dbReference type="Proteomes" id="UP000033859"/>
    </source>
</evidence>
<sequence length="68" mass="8043">MCLEQEINCALGYSFKVLKQGTRQVRKGGETEKNMEWIEKIYPRYKFNKDKNGNSIYGLLVVELQKRQ</sequence>
<name>A0A0G0XP65_9BACT</name>
<dbReference type="EMBL" id="LCCE01000023">
    <property type="protein sequence ID" value="KKS26615.1"/>
    <property type="molecule type" value="Genomic_DNA"/>
</dbReference>
<reference evidence="1 2" key="1">
    <citation type="journal article" date="2015" name="Nature">
        <title>rRNA introns, odd ribosomes, and small enigmatic genomes across a large radiation of phyla.</title>
        <authorList>
            <person name="Brown C.T."/>
            <person name="Hug L.A."/>
            <person name="Thomas B.C."/>
            <person name="Sharon I."/>
            <person name="Castelle C.J."/>
            <person name="Singh A."/>
            <person name="Wilkins M.J."/>
            <person name="Williams K.H."/>
            <person name="Banfield J.F."/>
        </authorList>
    </citation>
    <scope>NUCLEOTIDE SEQUENCE [LARGE SCALE GENOMIC DNA]</scope>
</reference>
<accession>A0A0G0XP65</accession>
<evidence type="ECO:0000313" key="1">
    <source>
        <dbReference type="EMBL" id="KKS26615.1"/>
    </source>
</evidence>
<proteinExistence type="predicted"/>
<protein>
    <submittedName>
        <fullName evidence="1">Uncharacterized protein</fullName>
    </submittedName>
</protein>
<gene>
    <name evidence="1" type="ORF">UU84_C0023G0010</name>
</gene>
<comment type="caution">
    <text evidence="1">The sequence shown here is derived from an EMBL/GenBank/DDBJ whole genome shotgun (WGS) entry which is preliminary data.</text>
</comment>
<dbReference type="Proteomes" id="UP000033859">
    <property type="component" value="Unassembled WGS sequence"/>
</dbReference>